<reference evidence="2" key="1">
    <citation type="submission" date="2018-04" db="EMBL/GenBank/DDBJ databases">
        <title>Genomes of the Obligate Erwinia dacicola and Facultative Enterobacter sp. OLF Endosymbionts of the Olive Fruit fly, Bactrocera oleae.</title>
        <authorList>
            <person name="Estes A.M."/>
            <person name="Hearn D.J."/>
            <person name="Agarwal S."/>
            <person name="Pierson E.A."/>
            <person name="Dunning-Hotopp J.C."/>
        </authorList>
    </citation>
    <scope>NUCLEOTIDE SEQUENCE [LARGE SCALE GENOMIC DNA]</scope>
    <source>
        <strain evidence="2">Oroville</strain>
    </source>
</reference>
<keyword evidence="3" id="KW-1185">Reference proteome</keyword>
<dbReference type="Gene3D" id="3.40.1090.10">
    <property type="entry name" value="Cytosolic phospholipase A2 catalytic domain"/>
    <property type="match status" value="1"/>
</dbReference>
<dbReference type="InterPro" id="IPR016035">
    <property type="entry name" value="Acyl_Trfase/lysoPLipase"/>
</dbReference>
<dbReference type="Proteomes" id="UP000244334">
    <property type="component" value="Unassembled WGS sequence"/>
</dbReference>
<gene>
    <name evidence="2" type="primary">rssA</name>
    <name evidence="2" type="ORF">ACZ87_01124</name>
</gene>
<keyword evidence="1" id="KW-0472">Membrane</keyword>
<comment type="caution">
    <text evidence="2">The sequence shown here is derived from an EMBL/GenBank/DDBJ whole genome shotgun (WGS) entry which is preliminary data.</text>
</comment>
<feature type="transmembrane region" description="Helical" evidence="1">
    <location>
        <begin position="12"/>
        <end position="30"/>
    </location>
</feature>
<proteinExistence type="predicted"/>
<evidence type="ECO:0000256" key="1">
    <source>
        <dbReference type="SAM" id="Phobius"/>
    </source>
</evidence>
<keyword evidence="1" id="KW-1133">Transmembrane helix</keyword>
<dbReference type="AlphaFoldDB" id="A0A328TNP7"/>
<keyword evidence="1" id="KW-0812">Transmembrane</keyword>
<dbReference type="SUPFAM" id="SSF52151">
    <property type="entry name" value="FabD/lysophospholipase-like"/>
    <property type="match status" value="1"/>
</dbReference>
<evidence type="ECO:0000313" key="3">
    <source>
        <dbReference type="Proteomes" id="UP000244334"/>
    </source>
</evidence>
<evidence type="ECO:0000313" key="2">
    <source>
        <dbReference type="EMBL" id="RAP72048.1"/>
    </source>
</evidence>
<protein>
    <submittedName>
        <fullName evidence="2">NTE family protein rssA</fullName>
    </submittedName>
</protein>
<sequence length="56" mass="6447">MINVLERAGICIDVVVGCSVGALVGIAYATQRLPLMERWVRLFSYWQVIRLMDFSW</sequence>
<name>A0A328TNP7_9GAMM</name>
<dbReference type="EMBL" id="LJAM02000069">
    <property type="protein sequence ID" value="RAP72048.1"/>
    <property type="molecule type" value="Genomic_DNA"/>
</dbReference>
<accession>A0A328TNP7</accession>
<organism evidence="2 3">
    <name type="scientific">Candidatus Erwinia dacicola</name>
    <dbReference type="NCBI Taxonomy" id="252393"/>
    <lineage>
        <taxon>Bacteria</taxon>
        <taxon>Pseudomonadati</taxon>
        <taxon>Pseudomonadota</taxon>
        <taxon>Gammaproteobacteria</taxon>
        <taxon>Enterobacterales</taxon>
        <taxon>Erwiniaceae</taxon>
        <taxon>Erwinia</taxon>
    </lineage>
</organism>